<evidence type="ECO:0000313" key="2">
    <source>
        <dbReference type="Proteomes" id="UP000242814"/>
    </source>
</evidence>
<reference evidence="1 2" key="1">
    <citation type="submission" date="2016-06" db="EMBL/GenBank/DDBJ databases">
        <authorList>
            <person name="Kjaerup R.B."/>
            <person name="Dalgaard T.S."/>
            <person name="Juul-Madsen H.R."/>
        </authorList>
    </citation>
    <scope>NUCLEOTIDE SEQUENCE [LARGE SCALE GENOMIC DNA]</scope>
    <source>
        <strain evidence="1 2">Pb300</strain>
    </source>
</reference>
<evidence type="ECO:0000313" key="1">
    <source>
        <dbReference type="EMBL" id="ODH12673.1"/>
    </source>
</evidence>
<dbReference type="VEuPathDB" id="FungiDB:PADG_06098"/>
<comment type="caution">
    <text evidence="1">The sequence shown here is derived from an EMBL/GenBank/DDBJ whole genome shotgun (WGS) entry which is preliminary data.</text>
</comment>
<sequence length="131" mass="15014">MPEVLEVSIIRPGHIAANITALTGKHRDGYNYQGALISKEVARSEGDRGEGNEDFKLVWYKAQYGDNLRNRCFVRWEEKGFGRQNLDLGVGSGVDEVTCLFCRAWWQVVEMTEDVMDTKRMQCEACKFLFL</sequence>
<gene>
    <name evidence="1" type="ORF">ACO22_08029</name>
</gene>
<dbReference type="EMBL" id="LZYO01000857">
    <property type="protein sequence ID" value="ODH12673.1"/>
    <property type="molecule type" value="Genomic_DNA"/>
</dbReference>
<proteinExistence type="predicted"/>
<protein>
    <submittedName>
        <fullName evidence="1">Uncharacterized protein</fullName>
    </submittedName>
</protein>
<name>A0A1D2J316_PARBR</name>
<organism evidence="1 2">
    <name type="scientific">Paracoccidioides brasiliensis</name>
    <dbReference type="NCBI Taxonomy" id="121759"/>
    <lineage>
        <taxon>Eukaryota</taxon>
        <taxon>Fungi</taxon>
        <taxon>Dikarya</taxon>
        <taxon>Ascomycota</taxon>
        <taxon>Pezizomycotina</taxon>
        <taxon>Eurotiomycetes</taxon>
        <taxon>Eurotiomycetidae</taxon>
        <taxon>Onygenales</taxon>
        <taxon>Ajellomycetaceae</taxon>
        <taxon>Paracoccidioides</taxon>
    </lineage>
</organism>
<dbReference type="VEuPathDB" id="FungiDB:PABG_05759"/>
<accession>A0A1D2J316</accession>
<dbReference type="AlphaFoldDB" id="A0A1D2J316"/>
<dbReference type="Proteomes" id="UP000242814">
    <property type="component" value="Unassembled WGS sequence"/>
</dbReference>